<evidence type="ECO:0000313" key="3">
    <source>
        <dbReference type="Proteomes" id="UP001596443"/>
    </source>
</evidence>
<gene>
    <name evidence="2" type="ORF">ACFQFD_08920</name>
</gene>
<sequence>MTGLTEYLGKPFDALFAITSNETVADDETVEEGLYADARSKGGVYSITSTQSGESTYAAYDADGSRADALQEAEVSDRSRTPGPVPPVDRS</sequence>
<dbReference type="EMBL" id="JBHSWX010000012">
    <property type="protein sequence ID" value="MFC6786097.1"/>
    <property type="molecule type" value="Genomic_DNA"/>
</dbReference>
<dbReference type="RefSeq" id="WP_284062911.1">
    <property type="nucleotide sequence ID" value="NZ_CP126158.1"/>
</dbReference>
<name>A0ABD5TBZ2_9EURY</name>
<dbReference type="Proteomes" id="UP001596443">
    <property type="component" value="Unassembled WGS sequence"/>
</dbReference>
<evidence type="ECO:0000313" key="2">
    <source>
        <dbReference type="EMBL" id="MFC6786097.1"/>
    </source>
</evidence>
<comment type="caution">
    <text evidence="2">The sequence shown here is derived from an EMBL/GenBank/DDBJ whole genome shotgun (WGS) entry which is preliminary data.</text>
</comment>
<dbReference type="AlphaFoldDB" id="A0ABD5TBZ2"/>
<organism evidence="2 3">
    <name type="scientific">Halobaculum halobium</name>
    <dbReference type="NCBI Taxonomy" id="3032281"/>
    <lineage>
        <taxon>Archaea</taxon>
        <taxon>Methanobacteriati</taxon>
        <taxon>Methanobacteriota</taxon>
        <taxon>Stenosarchaea group</taxon>
        <taxon>Halobacteria</taxon>
        <taxon>Halobacteriales</taxon>
        <taxon>Haloferacaceae</taxon>
        <taxon>Halobaculum</taxon>
    </lineage>
</organism>
<keyword evidence="3" id="KW-1185">Reference proteome</keyword>
<proteinExistence type="predicted"/>
<accession>A0ABD5TBZ2</accession>
<protein>
    <submittedName>
        <fullName evidence="2">Uncharacterized protein</fullName>
    </submittedName>
</protein>
<evidence type="ECO:0000256" key="1">
    <source>
        <dbReference type="SAM" id="MobiDB-lite"/>
    </source>
</evidence>
<dbReference type="GeneID" id="81209165"/>
<feature type="region of interest" description="Disordered" evidence="1">
    <location>
        <begin position="64"/>
        <end position="91"/>
    </location>
</feature>
<reference evidence="2 3" key="1">
    <citation type="journal article" date="2019" name="Int. J. Syst. Evol. Microbiol.">
        <title>The Global Catalogue of Microorganisms (GCM) 10K type strain sequencing project: providing services to taxonomists for standard genome sequencing and annotation.</title>
        <authorList>
            <consortium name="The Broad Institute Genomics Platform"/>
            <consortium name="The Broad Institute Genome Sequencing Center for Infectious Disease"/>
            <person name="Wu L."/>
            <person name="Ma J."/>
        </authorList>
    </citation>
    <scope>NUCLEOTIDE SEQUENCE [LARGE SCALE GENOMIC DNA]</scope>
    <source>
        <strain evidence="2 3">SYNS20</strain>
    </source>
</reference>